<feature type="chain" id="PRO_5004893314" description="Kelch repeat-containing protein" evidence="5">
    <location>
        <begin position="19"/>
        <end position="673"/>
    </location>
</feature>
<evidence type="ECO:0000256" key="3">
    <source>
        <dbReference type="SAM" id="MobiDB-lite"/>
    </source>
</evidence>
<feature type="transmembrane region" description="Helical" evidence="4">
    <location>
        <begin position="502"/>
        <end position="523"/>
    </location>
</feature>
<dbReference type="OrthoDB" id="10251809at2759"/>
<dbReference type="AlphaFoldDB" id="W7I4Q4"/>
<keyword evidence="5" id="KW-0732">Signal</keyword>
<evidence type="ECO:0000313" key="7">
    <source>
        <dbReference type="Proteomes" id="UP000024837"/>
    </source>
</evidence>
<feature type="region of interest" description="Disordered" evidence="3">
    <location>
        <begin position="463"/>
        <end position="494"/>
    </location>
</feature>
<gene>
    <name evidence="6" type="ORF">DRE_00400</name>
</gene>
<feature type="region of interest" description="Disordered" evidence="3">
    <location>
        <begin position="651"/>
        <end position="673"/>
    </location>
</feature>
<keyword evidence="4" id="KW-0472">Membrane</keyword>
<protein>
    <recommendedName>
        <fullName evidence="8">Kelch repeat-containing protein</fullName>
    </recommendedName>
</protein>
<evidence type="ECO:0000256" key="2">
    <source>
        <dbReference type="ARBA" id="ARBA00023004"/>
    </source>
</evidence>
<keyword evidence="1" id="KW-0677">Repeat</keyword>
<evidence type="ECO:0000256" key="1">
    <source>
        <dbReference type="ARBA" id="ARBA00022737"/>
    </source>
</evidence>
<evidence type="ECO:0000256" key="4">
    <source>
        <dbReference type="SAM" id="Phobius"/>
    </source>
</evidence>
<accession>W7I4Q4</accession>
<dbReference type="PANTHER" id="PTHR47435:SF4">
    <property type="entry name" value="KELCH REPEAT PROTEIN (AFU_ORTHOLOGUE AFUA_5G12780)"/>
    <property type="match status" value="1"/>
</dbReference>
<keyword evidence="4" id="KW-1133">Transmembrane helix</keyword>
<evidence type="ECO:0000256" key="5">
    <source>
        <dbReference type="SAM" id="SignalP"/>
    </source>
</evidence>
<dbReference type="Proteomes" id="UP000024837">
    <property type="component" value="Unassembled WGS sequence"/>
</dbReference>
<reference evidence="6 7" key="1">
    <citation type="submission" date="2013-05" db="EMBL/GenBank/DDBJ databases">
        <title>Drechslerella stenobrocha genome reveals carnivorous origination and mechanical trapping mechanism of predatory fungi.</title>
        <authorList>
            <person name="Liu X."/>
            <person name="Zhang W."/>
            <person name="Liu K."/>
        </authorList>
    </citation>
    <scope>NUCLEOTIDE SEQUENCE [LARGE SCALE GENOMIC DNA]</scope>
    <source>
        <strain evidence="6 7">248</strain>
    </source>
</reference>
<dbReference type="EMBL" id="KI966410">
    <property type="protein sequence ID" value="EWC47432.1"/>
    <property type="molecule type" value="Genomic_DNA"/>
</dbReference>
<keyword evidence="7" id="KW-1185">Reference proteome</keyword>
<dbReference type="GO" id="GO:0019760">
    <property type="term" value="P:glucosinolate metabolic process"/>
    <property type="evidence" value="ECO:0007669"/>
    <property type="project" value="UniProtKB-ARBA"/>
</dbReference>
<dbReference type="HOGENOM" id="CLU_012508_2_0_1"/>
<proteinExistence type="predicted"/>
<dbReference type="SUPFAM" id="SSF117281">
    <property type="entry name" value="Kelch motif"/>
    <property type="match status" value="1"/>
</dbReference>
<evidence type="ECO:0008006" key="8">
    <source>
        <dbReference type="Google" id="ProtNLM"/>
    </source>
</evidence>
<dbReference type="Gene3D" id="2.120.10.80">
    <property type="entry name" value="Kelch-type beta propeller"/>
    <property type="match status" value="2"/>
</dbReference>
<keyword evidence="4" id="KW-0812">Transmembrane</keyword>
<evidence type="ECO:0000313" key="6">
    <source>
        <dbReference type="EMBL" id="EWC47432.1"/>
    </source>
</evidence>
<name>W7I4Q4_9PEZI</name>
<feature type="signal peptide" evidence="5">
    <location>
        <begin position="1"/>
        <end position="18"/>
    </location>
</feature>
<dbReference type="Pfam" id="PF24681">
    <property type="entry name" value="Kelch_KLHDC2_KLHL20_DRC7"/>
    <property type="match status" value="1"/>
</dbReference>
<organism evidence="6 7">
    <name type="scientific">Drechslerella stenobrocha 248</name>
    <dbReference type="NCBI Taxonomy" id="1043628"/>
    <lineage>
        <taxon>Eukaryota</taxon>
        <taxon>Fungi</taxon>
        <taxon>Dikarya</taxon>
        <taxon>Ascomycota</taxon>
        <taxon>Pezizomycotina</taxon>
        <taxon>Orbiliomycetes</taxon>
        <taxon>Orbiliales</taxon>
        <taxon>Orbiliaceae</taxon>
        <taxon>Drechslerella</taxon>
    </lineage>
</organism>
<sequence length="673" mass="72513">MSRYISTLAFLLPVLVTGQRSALGLPSGSDNDQVRPVPQTFNRTSQFCHQWGHQSAIVENRLYIDGGYLSLGPRSADDQNTTYSNPYTVYHDLTSRSLDGTDIGAPPLVETSNEKPDNVPKVGYGALWADRVNRKLYLYGGRTTNEQQPAPPSDIWMYDTLDDTWQVVTGTRSDTGDGNPPRLYGGASAVADNLGLAFYLGGYMGNTTMEGWEGPDIMVPGMLIYDMVKNTWRNETLPGVLGLPRAEGTLTYLPIGDGGALVYFGGVRSPDGTLQSLAGVSSNEIFIYDIASNTWYTQDARGDGLSTRWKSVAGMAVGRGRDGQPNYNIYLYGGGGLRTGYSNSTPPAYDQLFVLSLPTFTWTRFWPTAVPSNGPRPRFGHTANVLRNSQMLLIGGFFPLDEGCDAPGRIVTNIDLSAQSGQAAVQAPFNPQQVNYTTPGVVVQNTNRGPPNWLDLNLPGVFSKTPQQARRNPTRAVPESSDPALSTSMAEATTSPNRTRTIAIAVAVPVALILLGLGAYFAYRRHRRRTSGPAYFANATHGLGDTEHKGLHSSPLIKNDTDLGTNRGLGDGPQGPVASTLPVAYIRDPTTGGLTPVYNNVGAAAVPEPGATPLPSVPLYNSDPAANYQPVVEAGWQEQAVPQELHNQGFVPELPGHDMEVPELIPGIKKDSR</sequence>
<feature type="compositionally biased region" description="Polar residues" evidence="3">
    <location>
        <begin position="483"/>
        <end position="494"/>
    </location>
</feature>
<dbReference type="InterPro" id="IPR015915">
    <property type="entry name" value="Kelch-typ_b-propeller"/>
</dbReference>
<dbReference type="PANTHER" id="PTHR47435">
    <property type="entry name" value="KELCH REPEAT PROTEIN (AFU_ORTHOLOGUE AFUA_5G12780)"/>
    <property type="match status" value="1"/>
</dbReference>
<keyword evidence="2" id="KW-0408">Iron</keyword>